<accession>A0A383AMD0</accession>
<sequence length="250" mass="28691">LDLGHYERFTNISAKQSDNITTGKIYSDIIKKERKGNYLGKTVQVIPHVTDRIKEFIKCDIKKEDFVICEVGGTVGDIESLPFLEAIRQFSNDIGKNKTLFIHLTLVPFMKSSDEIKTKPTQHSVKELRSIGIQPDIVICRSQQSIQIEQRKKISLFCNVPIENVIETVDVRTIYEAPISFYNEKLDKQVLKYFKLKPKKKVNLLPWKKITNIVLRTKKEVNIAIIGKYVNLKDAYKSLDEALIHGGINN</sequence>
<dbReference type="SUPFAM" id="SSF52540">
    <property type="entry name" value="P-loop containing nucleoside triphosphate hydrolases"/>
    <property type="match status" value="1"/>
</dbReference>
<feature type="domain" description="CTP synthase N-terminal" evidence="2">
    <location>
        <begin position="1"/>
        <end position="196"/>
    </location>
</feature>
<feature type="non-terminal residue" evidence="3">
    <location>
        <position position="250"/>
    </location>
</feature>
<dbReference type="AlphaFoldDB" id="A0A383AMD0"/>
<dbReference type="PANTHER" id="PTHR11550:SF0">
    <property type="entry name" value="CTP SYNTHASE-RELATED"/>
    <property type="match status" value="1"/>
</dbReference>
<dbReference type="InterPro" id="IPR027417">
    <property type="entry name" value="P-loop_NTPase"/>
</dbReference>
<dbReference type="InterPro" id="IPR017456">
    <property type="entry name" value="CTP_synthase_N"/>
</dbReference>
<gene>
    <name evidence="3" type="ORF">METZ01_LOCUS461617</name>
</gene>
<evidence type="ECO:0000259" key="2">
    <source>
        <dbReference type="Pfam" id="PF06418"/>
    </source>
</evidence>
<dbReference type="GO" id="GO:0003883">
    <property type="term" value="F:CTP synthase activity"/>
    <property type="evidence" value="ECO:0007669"/>
    <property type="project" value="InterPro"/>
</dbReference>
<dbReference type="GO" id="GO:0006241">
    <property type="term" value="P:CTP biosynthetic process"/>
    <property type="evidence" value="ECO:0007669"/>
    <property type="project" value="TreeGrafter"/>
</dbReference>
<keyword evidence="1" id="KW-0315">Glutamine amidotransferase</keyword>
<dbReference type="GO" id="GO:0042802">
    <property type="term" value="F:identical protein binding"/>
    <property type="evidence" value="ECO:0007669"/>
    <property type="project" value="TreeGrafter"/>
</dbReference>
<organism evidence="3">
    <name type="scientific">marine metagenome</name>
    <dbReference type="NCBI Taxonomy" id="408172"/>
    <lineage>
        <taxon>unclassified sequences</taxon>
        <taxon>metagenomes</taxon>
        <taxon>ecological metagenomes</taxon>
    </lineage>
</organism>
<dbReference type="InterPro" id="IPR004468">
    <property type="entry name" value="CTP_synthase"/>
</dbReference>
<evidence type="ECO:0000256" key="1">
    <source>
        <dbReference type="ARBA" id="ARBA00022962"/>
    </source>
</evidence>
<dbReference type="NCBIfam" id="NF003792">
    <property type="entry name" value="PRK05380.1"/>
    <property type="match status" value="1"/>
</dbReference>
<name>A0A383AMD0_9ZZZZ</name>
<evidence type="ECO:0000313" key="3">
    <source>
        <dbReference type="EMBL" id="SVE08763.1"/>
    </source>
</evidence>
<dbReference type="Pfam" id="PF06418">
    <property type="entry name" value="CTP_synth_N"/>
    <property type="match status" value="1"/>
</dbReference>
<dbReference type="InterPro" id="IPR029062">
    <property type="entry name" value="Class_I_gatase-like"/>
</dbReference>
<dbReference type="Gene3D" id="3.40.50.880">
    <property type="match status" value="1"/>
</dbReference>
<dbReference type="EMBL" id="UINC01193243">
    <property type="protein sequence ID" value="SVE08763.1"/>
    <property type="molecule type" value="Genomic_DNA"/>
</dbReference>
<proteinExistence type="predicted"/>
<dbReference type="GO" id="GO:0019856">
    <property type="term" value="P:pyrimidine nucleobase biosynthetic process"/>
    <property type="evidence" value="ECO:0007669"/>
    <property type="project" value="TreeGrafter"/>
</dbReference>
<feature type="non-terminal residue" evidence="3">
    <location>
        <position position="1"/>
    </location>
</feature>
<protein>
    <recommendedName>
        <fullName evidence="2">CTP synthase N-terminal domain-containing protein</fullName>
    </recommendedName>
</protein>
<dbReference type="Gene3D" id="3.40.50.300">
    <property type="entry name" value="P-loop containing nucleotide triphosphate hydrolases"/>
    <property type="match status" value="1"/>
</dbReference>
<dbReference type="PANTHER" id="PTHR11550">
    <property type="entry name" value="CTP SYNTHASE"/>
    <property type="match status" value="1"/>
</dbReference>
<dbReference type="GO" id="GO:0005829">
    <property type="term" value="C:cytosol"/>
    <property type="evidence" value="ECO:0007669"/>
    <property type="project" value="TreeGrafter"/>
</dbReference>
<reference evidence="3" key="1">
    <citation type="submission" date="2018-05" db="EMBL/GenBank/DDBJ databases">
        <authorList>
            <person name="Lanie J.A."/>
            <person name="Ng W.-L."/>
            <person name="Kazmierczak K.M."/>
            <person name="Andrzejewski T.M."/>
            <person name="Davidsen T.M."/>
            <person name="Wayne K.J."/>
            <person name="Tettelin H."/>
            <person name="Glass J.I."/>
            <person name="Rusch D."/>
            <person name="Podicherti R."/>
            <person name="Tsui H.-C.T."/>
            <person name="Winkler M.E."/>
        </authorList>
    </citation>
    <scope>NUCLEOTIDE SEQUENCE</scope>
</reference>